<accession>A0AAY5L619</accession>
<dbReference type="Ensembl" id="ENSELUT00000055145.2">
    <property type="protein sequence ID" value="ENSELUP00000094177.1"/>
    <property type="gene ID" value="ENSELUG00000032192.2"/>
</dbReference>
<feature type="compositionally biased region" description="Basic residues" evidence="1">
    <location>
        <begin position="93"/>
        <end position="103"/>
    </location>
</feature>
<keyword evidence="3" id="KW-1185">Reference proteome</keyword>
<dbReference type="AlphaFoldDB" id="A0AAY5L619"/>
<reference evidence="2 3" key="1">
    <citation type="submission" date="2020-02" db="EMBL/GenBank/DDBJ databases">
        <title>Esox lucius (northern pike) genome, fEsoLuc1, primary haplotype.</title>
        <authorList>
            <person name="Myers G."/>
            <person name="Karagic N."/>
            <person name="Meyer A."/>
            <person name="Pippel M."/>
            <person name="Reichard M."/>
            <person name="Winkler S."/>
            <person name="Tracey A."/>
            <person name="Sims Y."/>
            <person name="Howe K."/>
            <person name="Rhie A."/>
            <person name="Formenti G."/>
            <person name="Durbin R."/>
            <person name="Fedrigo O."/>
            <person name="Jarvis E.D."/>
        </authorList>
    </citation>
    <scope>NUCLEOTIDE SEQUENCE [LARGE SCALE GENOMIC DNA]</scope>
</reference>
<reference evidence="2" key="3">
    <citation type="submission" date="2025-09" db="UniProtKB">
        <authorList>
            <consortium name="Ensembl"/>
        </authorList>
    </citation>
    <scope>IDENTIFICATION</scope>
</reference>
<dbReference type="GeneTree" id="ENSGT01000000216007"/>
<feature type="region of interest" description="Disordered" evidence="1">
    <location>
        <begin position="80"/>
        <end position="146"/>
    </location>
</feature>
<dbReference type="GeneID" id="109615610"/>
<evidence type="ECO:0000313" key="2">
    <source>
        <dbReference type="Ensembl" id="ENSELUP00000094177.1"/>
    </source>
</evidence>
<dbReference type="PANTHER" id="PTHR34153:SF2">
    <property type="entry name" value="SI:CH211-262H13.3-RELATED"/>
    <property type="match status" value="1"/>
</dbReference>
<dbReference type="Proteomes" id="UP000265140">
    <property type="component" value="Chromosome 20"/>
</dbReference>
<reference evidence="2" key="2">
    <citation type="submission" date="2025-08" db="UniProtKB">
        <authorList>
            <consortium name="Ensembl"/>
        </authorList>
    </citation>
    <scope>IDENTIFICATION</scope>
</reference>
<sequence length="350" mass="38370">MLPFAVVDFLHGGGVAILPCKWFTGPEEDTCYWPPGRLNISKAVKDEILPNPTWPQFKVRVLGKAGTYAHATEKLLKAEATSDLQTESDSGRRMGKGNRKRKPVCLSSSDEELGGAGHDHPSSVPSPQPIPENLQPQAPHSLKTRPFIQPPSIPLMTVASEHPSRVLQGASSAFRDAMFARLLTVLEEIKETQRVHGRMIQSLLTQRDASAVTALPEDVVFPLRTVSDVAAMEQKLADPTFHKQVVGVVAEIGGRSLDEATRRMMAFLFDHTLSREYILLAAMESKSFGGSNCLRLYMERNALTNHITRRDAEKAVSKWLIGARDRGGNRTARARGGEQDGAAGRATTED</sequence>
<proteinExistence type="predicted"/>
<dbReference type="PANTHER" id="PTHR34153">
    <property type="entry name" value="SI:CH211-262H13.3-RELATED-RELATED"/>
    <property type="match status" value="1"/>
</dbReference>
<feature type="region of interest" description="Disordered" evidence="1">
    <location>
        <begin position="326"/>
        <end position="350"/>
    </location>
</feature>
<evidence type="ECO:0000256" key="1">
    <source>
        <dbReference type="SAM" id="MobiDB-lite"/>
    </source>
</evidence>
<evidence type="ECO:0000313" key="3">
    <source>
        <dbReference type="Proteomes" id="UP000265140"/>
    </source>
</evidence>
<organism evidence="2 3">
    <name type="scientific">Esox lucius</name>
    <name type="common">Northern pike</name>
    <dbReference type="NCBI Taxonomy" id="8010"/>
    <lineage>
        <taxon>Eukaryota</taxon>
        <taxon>Metazoa</taxon>
        <taxon>Chordata</taxon>
        <taxon>Craniata</taxon>
        <taxon>Vertebrata</taxon>
        <taxon>Euteleostomi</taxon>
        <taxon>Actinopterygii</taxon>
        <taxon>Neopterygii</taxon>
        <taxon>Teleostei</taxon>
        <taxon>Protacanthopterygii</taxon>
        <taxon>Esociformes</taxon>
        <taxon>Esocidae</taxon>
        <taxon>Esox</taxon>
    </lineage>
</organism>
<name>A0AAY5L619_ESOLU</name>
<evidence type="ECO:0008006" key="4">
    <source>
        <dbReference type="Google" id="ProtNLM"/>
    </source>
</evidence>
<dbReference type="RefSeq" id="XP_019900814.2">
    <property type="nucleotide sequence ID" value="XM_020045255.2"/>
</dbReference>
<protein>
    <recommendedName>
        <fullName evidence="4">DUF4806 domain-containing protein</fullName>
    </recommendedName>
</protein>